<dbReference type="Proteomes" id="UP000695022">
    <property type="component" value="Unplaced"/>
</dbReference>
<dbReference type="GeneID" id="106812544"/>
<sequence>MWTEINQRVNNPIKAALVELVDSEQVDIEDEVVKYCTSNVTLQLAEIGVRRVVNSWNAHHIPGKGIPNQLSLNRATSPVPATQFPCAEETAVMYNNDMPATLTAHPSFGKDPFTCEQDRLECTTKVEVVCPDMNPLFNSLRCPDPDRSAKRNKEAGNIAELIEEMFLKPEKPTVRDGEDITVSSAVTKVQSAQVVLRAMYDNKGENLTRFENELQEIITSGQFSLSPSGRGLVKKTLGGMITPTS</sequence>
<reference evidence="2" key="1">
    <citation type="submission" date="2025-08" db="UniProtKB">
        <authorList>
            <consortium name="RefSeq"/>
        </authorList>
    </citation>
    <scope>IDENTIFICATION</scope>
</reference>
<evidence type="ECO:0000313" key="2">
    <source>
        <dbReference type="RefSeq" id="XP_014671926.1"/>
    </source>
</evidence>
<organism evidence="1 2">
    <name type="scientific">Priapulus caudatus</name>
    <name type="common">Priapulid worm</name>
    <dbReference type="NCBI Taxonomy" id="37621"/>
    <lineage>
        <taxon>Eukaryota</taxon>
        <taxon>Metazoa</taxon>
        <taxon>Ecdysozoa</taxon>
        <taxon>Scalidophora</taxon>
        <taxon>Priapulida</taxon>
        <taxon>Priapulimorpha</taxon>
        <taxon>Priapulimorphida</taxon>
        <taxon>Priapulidae</taxon>
        <taxon>Priapulus</taxon>
    </lineage>
</organism>
<proteinExistence type="predicted"/>
<keyword evidence="1" id="KW-1185">Reference proteome</keyword>
<name>A0ABM1EIA5_PRICU</name>
<gene>
    <name evidence="2" type="primary">LOC106812544</name>
</gene>
<accession>A0ABM1EIA5</accession>
<evidence type="ECO:0000313" key="1">
    <source>
        <dbReference type="Proteomes" id="UP000695022"/>
    </source>
</evidence>
<protein>
    <submittedName>
        <fullName evidence="2">Uncharacterized protein LOC106812544</fullName>
    </submittedName>
</protein>
<dbReference type="RefSeq" id="XP_014671926.1">
    <property type="nucleotide sequence ID" value="XM_014816440.1"/>
</dbReference>